<evidence type="ECO:0000256" key="1">
    <source>
        <dbReference type="ARBA" id="ARBA00023015"/>
    </source>
</evidence>
<dbReference type="Proteomes" id="UP000324595">
    <property type="component" value="Unassembled WGS sequence"/>
</dbReference>
<keyword evidence="6" id="KW-1185">Reference proteome</keyword>
<dbReference type="InterPro" id="IPR053142">
    <property type="entry name" value="PchR_regulatory_protein"/>
</dbReference>
<dbReference type="OrthoDB" id="1156172at2"/>
<dbReference type="Gene3D" id="1.10.10.60">
    <property type="entry name" value="Homeodomain-like"/>
    <property type="match status" value="1"/>
</dbReference>
<evidence type="ECO:0000256" key="3">
    <source>
        <dbReference type="ARBA" id="ARBA00023163"/>
    </source>
</evidence>
<protein>
    <submittedName>
        <fullName evidence="5">AraC-type DNA-binding protein</fullName>
    </submittedName>
</protein>
<accession>A0A5D3YFD8</accession>
<keyword evidence="1" id="KW-0805">Transcription regulation</keyword>
<sequence>MQEEQNTVELQQQFFPISDFHTIMDKWSDLLDHNPTKNIYTADNDYHSFTFSYQLLGDDVLILHQKTHCYAKHRMELLPRHEGKFYTLKYLLNQNKSARLISGDDHYDMYQSTIALFSNYANYVTELPAGYHEENLQIVISHNFIDQYINKQHISHPRLQKIIDEPNDLMFLLPQAPSPIKSKIKQLAQTVGDPSSTPTNKLQILTHISNTLDMLFQLQIENPMEPSSLPVNVAQQVAEYLDDYLKMPFPGMDFLAAQFGISVSGLKRHFKQEMNTTPFRYYRHKQMQLAQKKLQGTKTTVSEVAYQLGFDNASNFIRAFKAEFDITPGRYQQQYSTE</sequence>
<organism evidence="5 6">
    <name type="scientific">Fodinibius salinus</name>
    <dbReference type="NCBI Taxonomy" id="860790"/>
    <lineage>
        <taxon>Bacteria</taxon>
        <taxon>Pseudomonadati</taxon>
        <taxon>Balneolota</taxon>
        <taxon>Balneolia</taxon>
        <taxon>Balneolales</taxon>
        <taxon>Balneolaceae</taxon>
        <taxon>Fodinibius</taxon>
    </lineage>
</organism>
<proteinExistence type="predicted"/>
<evidence type="ECO:0000313" key="5">
    <source>
        <dbReference type="EMBL" id="TYP91746.1"/>
    </source>
</evidence>
<dbReference type="PROSITE" id="PS01124">
    <property type="entry name" value="HTH_ARAC_FAMILY_2"/>
    <property type="match status" value="1"/>
</dbReference>
<dbReference type="Pfam" id="PF12833">
    <property type="entry name" value="HTH_18"/>
    <property type="match status" value="1"/>
</dbReference>
<gene>
    <name evidence="5" type="ORF">LX73_2573</name>
</gene>
<dbReference type="PANTHER" id="PTHR47893:SF1">
    <property type="entry name" value="REGULATORY PROTEIN PCHR"/>
    <property type="match status" value="1"/>
</dbReference>
<dbReference type="PROSITE" id="PS00041">
    <property type="entry name" value="HTH_ARAC_FAMILY_1"/>
    <property type="match status" value="1"/>
</dbReference>
<evidence type="ECO:0000256" key="2">
    <source>
        <dbReference type="ARBA" id="ARBA00023125"/>
    </source>
</evidence>
<name>A0A5D3YFD8_9BACT</name>
<reference evidence="5 6" key="1">
    <citation type="submission" date="2019-07" db="EMBL/GenBank/DDBJ databases">
        <title>Genomic Encyclopedia of Archaeal and Bacterial Type Strains, Phase II (KMG-II): from individual species to whole genera.</title>
        <authorList>
            <person name="Goeker M."/>
        </authorList>
    </citation>
    <scope>NUCLEOTIDE SEQUENCE [LARGE SCALE GENOMIC DNA]</scope>
    <source>
        <strain evidence="5 6">DSM 21935</strain>
    </source>
</reference>
<dbReference type="InterPro" id="IPR018062">
    <property type="entry name" value="HTH_AraC-typ_CS"/>
</dbReference>
<dbReference type="InterPro" id="IPR018060">
    <property type="entry name" value="HTH_AraC"/>
</dbReference>
<comment type="caution">
    <text evidence="5">The sequence shown here is derived from an EMBL/GenBank/DDBJ whole genome shotgun (WGS) entry which is preliminary data.</text>
</comment>
<dbReference type="PANTHER" id="PTHR47893">
    <property type="entry name" value="REGULATORY PROTEIN PCHR"/>
    <property type="match status" value="1"/>
</dbReference>
<dbReference type="InterPro" id="IPR020449">
    <property type="entry name" value="Tscrpt_reg_AraC-type_HTH"/>
</dbReference>
<dbReference type="RefSeq" id="WP_148899888.1">
    <property type="nucleotide sequence ID" value="NZ_VNHY01000005.1"/>
</dbReference>
<dbReference type="GO" id="GO:0003700">
    <property type="term" value="F:DNA-binding transcription factor activity"/>
    <property type="evidence" value="ECO:0007669"/>
    <property type="project" value="InterPro"/>
</dbReference>
<keyword evidence="3" id="KW-0804">Transcription</keyword>
<dbReference type="AlphaFoldDB" id="A0A5D3YFD8"/>
<evidence type="ECO:0000259" key="4">
    <source>
        <dbReference type="PROSITE" id="PS01124"/>
    </source>
</evidence>
<keyword evidence="2 5" id="KW-0238">DNA-binding</keyword>
<feature type="domain" description="HTH araC/xylS-type" evidence="4">
    <location>
        <begin position="235"/>
        <end position="334"/>
    </location>
</feature>
<dbReference type="PRINTS" id="PR00032">
    <property type="entry name" value="HTHARAC"/>
</dbReference>
<evidence type="ECO:0000313" key="6">
    <source>
        <dbReference type="Proteomes" id="UP000324595"/>
    </source>
</evidence>
<dbReference type="InterPro" id="IPR009057">
    <property type="entry name" value="Homeodomain-like_sf"/>
</dbReference>
<dbReference type="EMBL" id="VNHY01000005">
    <property type="protein sequence ID" value="TYP91746.1"/>
    <property type="molecule type" value="Genomic_DNA"/>
</dbReference>
<dbReference type="SMART" id="SM00342">
    <property type="entry name" value="HTH_ARAC"/>
    <property type="match status" value="1"/>
</dbReference>
<dbReference type="GO" id="GO:0043565">
    <property type="term" value="F:sequence-specific DNA binding"/>
    <property type="evidence" value="ECO:0007669"/>
    <property type="project" value="InterPro"/>
</dbReference>
<dbReference type="SUPFAM" id="SSF46689">
    <property type="entry name" value="Homeodomain-like"/>
    <property type="match status" value="1"/>
</dbReference>